<keyword evidence="3" id="KW-1185">Reference proteome</keyword>
<keyword evidence="1" id="KW-1133">Transmembrane helix</keyword>
<feature type="transmembrane region" description="Helical" evidence="1">
    <location>
        <begin position="149"/>
        <end position="170"/>
    </location>
</feature>
<organism evidence="2 3">
    <name type="scientific">Meganyctiphanes norvegica</name>
    <name type="common">Northern krill</name>
    <name type="synonym">Thysanopoda norvegica</name>
    <dbReference type="NCBI Taxonomy" id="48144"/>
    <lineage>
        <taxon>Eukaryota</taxon>
        <taxon>Metazoa</taxon>
        <taxon>Ecdysozoa</taxon>
        <taxon>Arthropoda</taxon>
        <taxon>Crustacea</taxon>
        <taxon>Multicrustacea</taxon>
        <taxon>Malacostraca</taxon>
        <taxon>Eumalacostraca</taxon>
        <taxon>Eucarida</taxon>
        <taxon>Euphausiacea</taxon>
        <taxon>Euphausiidae</taxon>
        <taxon>Meganyctiphanes</taxon>
    </lineage>
</organism>
<name>A0AAV2Q0H1_MEGNR</name>
<evidence type="ECO:0000256" key="1">
    <source>
        <dbReference type="SAM" id="Phobius"/>
    </source>
</evidence>
<keyword evidence="1" id="KW-0472">Membrane</keyword>
<accession>A0AAV2Q0H1</accession>
<feature type="transmembrane region" description="Helical" evidence="1">
    <location>
        <begin position="122"/>
        <end position="143"/>
    </location>
</feature>
<proteinExistence type="predicted"/>
<evidence type="ECO:0000313" key="2">
    <source>
        <dbReference type="EMBL" id="CAL4066352.1"/>
    </source>
</evidence>
<dbReference type="EMBL" id="CAXKWB010002183">
    <property type="protein sequence ID" value="CAL4066352.1"/>
    <property type="molecule type" value="Genomic_DNA"/>
</dbReference>
<keyword evidence="1" id="KW-0812">Transmembrane</keyword>
<gene>
    <name evidence="2" type="ORF">MNOR_LOCUS5599</name>
</gene>
<feature type="non-terminal residue" evidence="2">
    <location>
        <position position="1"/>
    </location>
</feature>
<dbReference type="AlphaFoldDB" id="A0AAV2Q0H1"/>
<protein>
    <submittedName>
        <fullName evidence="2">Uncharacterized protein</fullName>
    </submittedName>
</protein>
<feature type="transmembrane region" description="Helical" evidence="1">
    <location>
        <begin position="90"/>
        <end position="115"/>
    </location>
</feature>
<evidence type="ECO:0000313" key="3">
    <source>
        <dbReference type="Proteomes" id="UP001497623"/>
    </source>
</evidence>
<dbReference type="Proteomes" id="UP001497623">
    <property type="component" value="Unassembled WGS sequence"/>
</dbReference>
<comment type="caution">
    <text evidence="2">The sequence shown here is derived from an EMBL/GenBank/DDBJ whole genome shotgun (WGS) entry which is preliminary data.</text>
</comment>
<reference evidence="2 3" key="1">
    <citation type="submission" date="2024-05" db="EMBL/GenBank/DDBJ databases">
        <authorList>
            <person name="Wallberg A."/>
        </authorList>
    </citation>
    <scope>NUCLEOTIDE SEQUENCE [LARGE SCALE GENOMIC DNA]</scope>
</reference>
<sequence>EHGSCDTVVCPEDMYCTENPSPACECLIGFTLNDSTCVKDIKDNVTEREPDHSVRICKDTEANMGVDLLRCPWMPEPEREFLHGFSQNTLYFLAGIVVAYLSTYLILSVCTIVGVMKCKANLLAGWVFCTWLHMGLVMADLLFTLHLTTALHLVSSVAYFTYSLYTWAVVKSHMHAIKVEKNKRPYVEGIITDYTIDGVDVHQLATEI</sequence>